<dbReference type="InterPro" id="IPR042529">
    <property type="entry name" value="IF_2B-like_C"/>
</dbReference>
<dbReference type="Gene3D" id="3.40.50.10470">
    <property type="entry name" value="Translation initiation factor eif-2b, domain 2"/>
    <property type="match status" value="1"/>
</dbReference>
<reference evidence="11 12" key="1">
    <citation type="journal article" date="2015" name="Fungal Genet. Biol.">
        <title>Evolution of novel wood decay mechanisms in Agaricales revealed by the genome sequences of Fistulina hepatica and Cylindrobasidium torrendii.</title>
        <authorList>
            <person name="Floudas D."/>
            <person name="Held B.W."/>
            <person name="Riley R."/>
            <person name="Nagy L.G."/>
            <person name="Koehler G."/>
            <person name="Ransdell A.S."/>
            <person name="Younus H."/>
            <person name="Chow J."/>
            <person name="Chiniquy J."/>
            <person name="Lipzen A."/>
            <person name="Tritt A."/>
            <person name="Sun H."/>
            <person name="Haridas S."/>
            <person name="LaButti K."/>
            <person name="Ohm R.A."/>
            <person name="Kues U."/>
            <person name="Blanchette R.A."/>
            <person name="Grigoriev I.V."/>
            <person name="Minto R.E."/>
            <person name="Hibbett D.S."/>
        </authorList>
    </citation>
    <scope>NUCLEOTIDE SEQUENCE [LARGE SCALE GENOMIC DNA]</scope>
    <source>
        <strain evidence="11 12">FP15055 ss-10</strain>
    </source>
</reference>
<comment type="subcellular location">
    <subcellularLocation>
        <location evidence="1">Cytoplasm</location>
        <location evidence="1">Cytosol</location>
    </subcellularLocation>
</comment>
<dbReference type="OrthoDB" id="10254737at2759"/>
<evidence type="ECO:0000256" key="3">
    <source>
        <dbReference type="ARBA" id="ARBA00022490"/>
    </source>
</evidence>
<dbReference type="AlphaFoldDB" id="A0A0D7BTD7"/>
<organism evidence="11 12">
    <name type="scientific">Cylindrobasidium torrendii FP15055 ss-10</name>
    <dbReference type="NCBI Taxonomy" id="1314674"/>
    <lineage>
        <taxon>Eukaryota</taxon>
        <taxon>Fungi</taxon>
        <taxon>Dikarya</taxon>
        <taxon>Basidiomycota</taxon>
        <taxon>Agaricomycotina</taxon>
        <taxon>Agaricomycetes</taxon>
        <taxon>Agaricomycetidae</taxon>
        <taxon>Agaricales</taxon>
        <taxon>Marasmiineae</taxon>
        <taxon>Physalacriaceae</taxon>
        <taxon>Cylindrobasidium</taxon>
    </lineage>
</organism>
<proteinExistence type="inferred from homology"/>
<evidence type="ECO:0000313" key="11">
    <source>
        <dbReference type="EMBL" id="KIY73783.1"/>
    </source>
</evidence>
<protein>
    <recommendedName>
        <fullName evidence="6">Translation initiation factor eIF2B subunit delta</fullName>
    </recommendedName>
    <alternativeName>
        <fullName evidence="7">eIF2B GDP-GTP exchange factor subunit delta</fullName>
    </alternativeName>
</protein>
<dbReference type="InterPro" id="IPR037171">
    <property type="entry name" value="NagB/RpiA_transferase-like"/>
</dbReference>
<dbReference type="GO" id="GO:0003743">
    <property type="term" value="F:translation initiation factor activity"/>
    <property type="evidence" value="ECO:0007669"/>
    <property type="project" value="UniProtKB-KW"/>
</dbReference>
<evidence type="ECO:0000256" key="7">
    <source>
        <dbReference type="ARBA" id="ARBA00044356"/>
    </source>
</evidence>
<keyword evidence="3" id="KW-0963">Cytoplasm</keyword>
<evidence type="ECO:0000256" key="5">
    <source>
        <dbReference type="ARBA" id="ARBA00022917"/>
    </source>
</evidence>
<dbReference type="Pfam" id="PF01008">
    <property type="entry name" value="IF-2B"/>
    <property type="match status" value="1"/>
</dbReference>
<dbReference type="InterPro" id="IPR000649">
    <property type="entry name" value="IF-2B-related"/>
</dbReference>
<evidence type="ECO:0000256" key="1">
    <source>
        <dbReference type="ARBA" id="ARBA00004514"/>
    </source>
</evidence>
<evidence type="ECO:0000256" key="6">
    <source>
        <dbReference type="ARBA" id="ARBA00044147"/>
    </source>
</evidence>
<evidence type="ECO:0000256" key="9">
    <source>
        <dbReference type="RuleBase" id="RU003814"/>
    </source>
</evidence>
<evidence type="ECO:0000256" key="2">
    <source>
        <dbReference type="ARBA" id="ARBA00007251"/>
    </source>
</evidence>
<keyword evidence="5" id="KW-0648">Protein biosynthesis</keyword>
<evidence type="ECO:0000256" key="4">
    <source>
        <dbReference type="ARBA" id="ARBA00022540"/>
    </source>
</evidence>
<gene>
    <name evidence="11" type="ORF">CYLTODRAFT_416807</name>
</gene>
<feature type="compositionally biased region" description="Low complexity" evidence="10">
    <location>
        <begin position="14"/>
        <end position="31"/>
    </location>
</feature>
<feature type="compositionally biased region" description="Basic and acidic residues" evidence="10">
    <location>
        <begin position="32"/>
        <end position="44"/>
    </location>
</feature>
<evidence type="ECO:0000256" key="8">
    <source>
        <dbReference type="ARBA" id="ARBA00046432"/>
    </source>
</evidence>
<name>A0A0D7BTD7_9AGAR</name>
<keyword evidence="12" id="KW-1185">Reference proteome</keyword>
<evidence type="ECO:0000313" key="12">
    <source>
        <dbReference type="Proteomes" id="UP000054007"/>
    </source>
</evidence>
<dbReference type="STRING" id="1314674.A0A0D7BTD7"/>
<comment type="similarity">
    <text evidence="2 9">Belongs to the eIF-2B alpha/beta/delta subunits family.</text>
</comment>
<dbReference type="GO" id="GO:0005829">
    <property type="term" value="C:cytosol"/>
    <property type="evidence" value="ECO:0007669"/>
    <property type="project" value="UniProtKB-SubCell"/>
</dbReference>
<accession>A0A0D7BTD7</accession>
<dbReference type="PANTHER" id="PTHR10233:SF14">
    <property type="entry name" value="TRANSLATION INITIATION FACTOR EIF-2B SUBUNIT DELTA"/>
    <property type="match status" value="1"/>
</dbReference>
<dbReference type="EMBL" id="KN880434">
    <property type="protein sequence ID" value="KIY73783.1"/>
    <property type="molecule type" value="Genomic_DNA"/>
</dbReference>
<comment type="subunit">
    <text evidence="8">Component of the translation initiation factor 2B (eIF2B) complex which is a heterodecamer of two sets of five different subunits: alpha, beta, gamma, delta and epsilon. Subunits alpha, beta and delta comprise a regulatory subcomplex and subunits epsilon and gamma comprise a catalytic subcomplex. Within the complex, the hexameric regulatory complex resides at the center, with the two heterodimeric catalytic subcomplexes bound on opposite sides.</text>
</comment>
<keyword evidence="4 11" id="KW-0396">Initiation factor</keyword>
<dbReference type="PANTHER" id="PTHR10233">
    <property type="entry name" value="TRANSLATION INITIATION FACTOR EIF-2B"/>
    <property type="match status" value="1"/>
</dbReference>
<dbReference type="SUPFAM" id="SSF100950">
    <property type="entry name" value="NagB/RpiA/CoA transferase-like"/>
    <property type="match status" value="1"/>
</dbReference>
<feature type="compositionally biased region" description="Polar residues" evidence="10">
    <location>
        <begin position="1"/>
        <end position="10"/>
    </location>
</feature>
<sequence>MSAVVATNQPTPGPSDAQAAPQPSQPSQKSMSKAERRDLQERQRAAKLAQKQQLGGPSQPSLNKGKQPPTTPKKPQSQDAPTRPKEGTVTPAKAQAAVALEDSSNGQKSRGLRIFSHFGVPKALGTGVKGESEIHPAILRLGLLFSQFKICGANARCIASLSAFKTVIQDYSTPPNNTLSRHLMTHISPQITYLVSARPMSVTMGNAIRQLKLEISGSDIDLPEQDAKDALCQKIDNYIRDRIIMADEVIQDLAGQKIKDGDVILTFARSSLVQKILLSAHAEGKQFSVIVVDSRPLNEGKTLLKALTSVQPPIPCTYTLLSAIPAVISQASTVFLGAHSLHANGAVYSRAGTALVAMMAKAHGIPVLVSCETYKYSETVMLDGFGKNELAPPTFSSSHPQPNQALEILNPLYDVTPPNSITAVVTEVGMIPPNSIGSIPLALGVVTL</sequence>
<evidence type="ECO:0000256" key="10">
    <source>
        <dbReference type="SAM" id="MobiDB-lite"/>
    </source>
</evidence>
<dbReference type="Proteomes" id="UP000054007">
    <property type="component" value="Unassembled WGS sequence"/>
</dbReference>
<feature type="region of interest" description="Disordered" evidence="10">
    <location>
        <begin position="1"/>
        <end position="108"/>
    </location>
</feature>